<evidence type="ECO:0000259" key="7">
    <source>
        <dbReference type="PROSITE" id="PS50011"/>
    </source>
</evidence>
<dbReference type="GO" id="GO:0004691">
    <property type="term" value="F:cAMP-dependent protein kinase activity"/>
    <property type="evidence" value="ECO:0007669"/>
    <property type="project" value="TreeGrafter"/>
</dbReference>
<dbReference type="Pfam" id="PF00069">
    <property type="entry name" value="Pkinase"/>
    <property type="match status" value="1"/>
</dbReference>
<keyword evidence="1" id="KW-0723">Serine/threonine-protein kinase</keyword>
<dbReference type="PANTHER" id="PTHR24353">
    <property type="entry name" value="CYCLIC NUCLEOTIDE-DEPENDENT PROTEIN KINASE"/>
    <property type="match status" value="1"/>
</dbReference>
<sequence length="169" mass="19741">MWAFGVILYQCLTGELPFTGSTIKNNVYQIEMNICNQNIDFSKLRVNKNNSDIVDLLDLIKRLLVKNPLHRLGGGEEGTKYNIDKLKKHPFFDKYSFRKVYQLTPPVSLLGLDTIEIARKFRNLDFVDQPQNQRFRNHNSYKSTKHTTFIMSESDESDDDTGFPTEMRR</sequence>
<dbReference type="GO" id="GO:0005524">
    <property type="term" value="F:ATP binding"/>
    <property type="evidence" value="ECO:0007669"/>
    <property type="project" value="UniProtKB-KW"/>
</dbReference>
<reference evidence="8" key="1">
    <citation type="submission" date="2021-01" db="EMBL/GenBank/DDBJ databases">
        <authorList>
            <person name="Corre E."/>
            <person name="Pelletier E."/>
            <person name="Niang G."/>
            <person name="Scheremetjew M."/>
            <person name="Finn R."/>
            <person name="Kale V."/>
            <person name="Holt S."/>
            <person name="Cochrane G."/>
            <person name="Meng A."/>
            <person name="Brown T."/>
            <person name="Cohen L."/>
        </authorList>
    </citation>
    <scope>NUCLEOTIDE SEQUENCE</scope>
    <source>
        <strain evidence="8">FSP1.4</strain>
    </source>
</reference>
<dbReference type="InterPro" id="IPR000719">
    <property type="entry name" value="Prot_kinase_dom"/>
</dbReference>
<evidence type="ECO:0000256" key="1">
    <source>
        <dbReference type="ARBA" id="ARBA00022527"/>
    </source>
</evidence>
<feature type="region of interest" description="Disordered" evidence="6">
    <location>
        <begin position="150"/>
        <end position="169"/>
    </location>
</feature>
<evidence type="ECO:0000256" key="4">
    <source>
        <dbReference type="ARBA" id="ARBA00022777"/>
    </source>
</evidence>
<organism evidence="8">
    <name type="scientific">Euplotes harpa</name>
    <dbReference type="NCBI Taxonomy" id="151035"/>
    <lineage>
        <taxon>Eukaryota</taxon>
        <taxon>Sar</taxon>
        <taxon>Alveolata</taxon>
        <taxon>Ciliophora</taxon>
        <taxon>Intramacronucleata</taxon>
        <taxon>Spirotrichea</taxon>
        <taxon>Hypotrichia</taxon>
        <taxon>Euplotida</taxon>
        <taxon>Euplotidae</taxon>
        <taxon>Euplotes</taxon>
    </lineage>
</organism>
<keyword evidence="4" id="KW-0418">Kinase</keyword>
<evidence type="ECO:0000256" key="3">
    <source>
        <dbReference type="ARBA" id="ARBA00022741"/>
    </source>
</evidence>
<dbReference type="EMBL" id="HBII01040326">
    <property type="protein sequence ID" value="CAE0357987.1"/>
    <property type="molecule type" value="Transcribed_RNA"/>
</dbReference>
<protein>
    <recommendedName>
        <fullName evidence="7">Protein kinase domain-containing protein</fullName>
    </recommendedName>
</protein>
<gene>
    <name evidence="8" type="ORF">EHAR0213_LOCUS16907</name>
    <name evidence="9" type="ORF">EHAR0213_LOCUS16908</name>
</gene>
<dbReference type="EMBL" id="HBII01040327">
    <property type="protein sequence ID" value="CAE0357988.1"/>
    <property type="molecule type" value="Transcribed_RNA"/>
</dbReference>
<evidence type="ECO:0000313" key="8">
    <source>
        <dbReference type="EMBL" id="CAE0357987.1"/>
    </source>
</evidence>
<dbReference type="PANTHER" id="PTHR24353:SF37">
    <property type="entry name" value="CAMP-DEPENDENT PROTEIN KINASE CATALYTIC SUBUNIT PRKX"/>
    <property type="match status" value="1"/>
</dbReference>
<evidence type="ECO:0000256" key="2">
    <source>
        <dbReference type="ARBA" id="ARBA00022679"/>
    </source>
</evidence>
<dbReference type="PROSITE" id="PS50011">
    <property type="entry name" value="PROTEIN_KINASE_DOM"/>
    <property type="match status" value="1"/>
</dbReference>
<dbReference type="AlphaFoldDB" id="A0A7S3JKZ7"/>
<name>A0A7S3JKZ7_9SPIT</name>
<evidence type="ECO:0000313" key="9">
    <source>
        <dbReference type="EMBL" id="CAE0357988.1"/>
    </source>
</evidence>
<keyword evidence="3" id="KW-0547">Nucleotide-binding</keyword>
<keyword evidence="2" id="KW-0808">Transferase</keyword>
<dbReference type="SUPFAM" id="SSF56112">
    <property type="entry name" value="Protein kinase-like (PK-like)"/>
    <property type="match status" value="1"/>
</dbReference>
<dbReference type="GO" id="GO:0005952">
    <property type="term" value="C:cAMP-dependent protein kinase complex"/>
    <property type="evidence" value="ECO:0007669"/>
    <property type="project" value="TreeGrafter"/>
</dbReference>
<evidence type="ECO:0000256" key="5">
    <source>
        <dbReference type="ARBA" id="ARBA00022840"/>
    </source>
</evidence>
<dbReference type="InterPro" id="IPR011009">
    <property type="entry name" value="Kinase-like_dom_sf"/>
</dbReference>
<feature type="domain" description="Protein kinase" evidence="7">
    <location>
        <begin position="1"/>
        <end position="92"/>
    </location>
</feature>
<dbReference type="Gene3D" id="1.10.510.10">
    <property type="entry name" value="Transferase(Phosphotransferase) domain 1"/>
    <property type="match status" value="1"/>
</dbReference>
<dbReference type="GO" id="GO:0005829">
    <property type="term" value="C:cytosol"/>
    <property type="evidence" value="ECO:0007669"/>
    <property type="project" value="TreeGrafter"/>
</dbReference>
<accession>A0A7S3JKZ7</accession>
<keyword evidence="5" id="KW-0067">ATP-binding</keyword>
<proteinExistence type="predicted"/>
<evidence type="ECO:0000256" key="6">
    <source>
        <dbReference type="SAM" id="MobiDB-lite"/>
    </source>
</evidence>